<dbReference type="GO" id="GO:0003872">
    <property type="term" value="F:6-phosphofructokinase activity"/>
    <property type="evidence" value="ECO:0007669"/>
    <property type="project" value="UniProtKB-UniRule"/>
</dbReference>
<dbReference type="PROSITE" id="PS00433">
    <property type="entry name" value="PHOSPHOFRUCTOKINASE"/>
    <property type="match status" value="2"/>
</dbReference>
<dbReference type="SUPFAM" id="SSF53784">
    <property type="entry name" value="Phosphofructokinase"/>
    <property type="match status" value="2"/>
</dbReference>
<evidence type="ECO:0000256" key="3">
    <source>
        <dbReference type="ARBA" id="ARBA00022490"/>
    </source>
</evidence>
<dbReference type="CDD" id="cd00764">
    <property type="entry name" value="Eukaryotic_PFK"/>
    <property type="match status" value="1"/>
</dbReference>
<keyword evidence="9 16" id="KW-0418">Kinase</keyword>
<evidence type="ECO:0000256" key="7">
    <source>
        <dbReference type="ARBA" id="ARBA00022723"/>
    </source>
</evidence>
<evidence type="ECO:0000256" key="12">
    <source>
        <dbReference type="ARBA" id="ARBA00022990"/>
    </source>
</evidence>
<dbReference type="Pfam" id="PF00365">
    <property type="entry name" value="PFK"/>
    <property type="match status" value="2"/>
</dbReference>
<accession>A0A8C1NV39</accession>
<comment type="pathway">
    <text evidence="2 16 17">Carbohydrate degradation; glycolysis; D-glyceraldehyde 3-phosphate and glycerone phosphate from D-glucose: step 3/4.</text>
</comment>
<evidence type="ECO:0000313" key="19">
    <source>
        <dbReference type="Ensembl" id="ENSCCRP00010096275.1"/>
    </source>
</evidence>
<feature type="binding site" description="in other chain" evidence="16">
    <location>
        <position position="634"/>
    </location>
    <ligand>
        <name>beta-D-fructose 2,6-bisphosphate</name>
        <dbReference type="ChEBI" id="CHEBI:58579"/>
        <note>allosteric activator; ligand shared between dimeric partners</note>
    </ligand>
</feature>
<keyword evidence="13 16" id="KW-0324">Glycolysis</keyword>
<feature type="binding site" evidence="16">
    <location>
        <begin position="89"/>
        <end position="90"/>
    </location>
    <ligand>
        <name>ATP</name>
        <dbReference type="ChEBI" id="CHEBI:30616"/>
    </ligand>
</feature>
<feature type="binding site" evidence="16">
    <location>
        <position position="552"/>
    </location>
    <ligand>
        <name>beta-D-fructose 2,6-bisphosphate</name>
        <dbReference type="ChEBI" id="CHEBI:58579"/>
        <note>allosteric activator; ligand shared between dimeric partners</note>
    </ligand>
</feature>
<dbReference type="PIRSF" id="PIRSF000533">
    <property type="entry name" value="ATP_PFK_euk"/>
    <property type="match status" value="1"/>
</dbReference>
<feature type="binding site" description="in other chain" evidence="16">
    <location>
        <position position="457"/>
    </location>
    <ligand>
        <name>beta-D-fructose 2,6-bisphosphate</name>
        <dbReference type="ChEBI" id="CHEBI:58579"/>
        <note>allosteric activator; ligand shared between dimeric partners</note>
    </ligand>
</feature>
<evidence type="ECO:0000256" key="5">
    <source>
        <dbReference type="ARBA" id="ARBA00022553"/>
    </source>
</evidence>
<feature type="binding site" evidence="16">
    <location>
        <position position="660"/>
    </location>
    <ligand>
        <name>beta-D-fructose 2,6-bisphosphate</name>
        <dbReference type="ChEBI" id="CHEBI:58579"/>
        <note>allosteric activator; ligand shared between dimeric partners</note>
    </ligand>
</feature>
<evidence type="ECO:0000256" key="9">
    <source>
        <dbReference type="ARBA" id="ARBA00022777"/>
    </source>
</evidence>
<keyword evidence="3 16" id="KW-0963">Cytoplasm</keyword>
<dbReference type="PRINTS" id="PR00476">
    <property type="entry name" value="PHFRCTKINASE"/>
</dbReference>
<dbReference type="EC" id="2.7.1.11" evidence="16"/>
<dbReference type="GO" id="GO:0016020">
    <property type="term" value="C:membrane"/>
    <property type="evidence" value="ECO:0007669"/>
    <property type="project" value="TreeGrafter"/>
</dbReference>
<feature type="binding site" description="in other chain" evidence="16">
    <location>
        <position position="265"/>
    </location>
    <ligand>
        <name>substrate</name>
        <note>ligand shared between dimeric partners</note>
    </ligand>
</feature>
<dbReference type="FunFam" id="3.40.50.460:FF:000003">
    <property type="entry name" value="ATP-dependent 6-phosphofructokinase"/>
    <property type="match status" value="1"/>
</dbReference>
<evidence type="ECO:0000256" key="14">
    <source>
        <dbReference type="ARBA" id="ARBA00023180"/>
    </source>
</evidence>
<dbReference type="PANTHER" id="PTHR13697">
    <property type="entry name" value="PHOSPHOFRUCTOKINASE"/>
    <property type="match status" value="1"/>
</dbReference>
<protein>
    <recommendedName>
        <fullName evidence="16">ATP-dependent 6-phosphofructokinase</fullName>
        <shortName evidence="16">ATP-PFK</shortName>
        <shortName evidence="16">Phosphofructokinase</shortName>
        <ecNumber evidence="16">2.7.1.11</ecNumber>
    </recommendedName>
    <alternativeName>
        <fullName evidence="16">Phosphohexokinase</fullName>
    </alternativeName>
</protein>
<dbReference type="NCBIfam" id="TIGR02478">
    <property type="entry name" value="6PF1K_euk"/>
    <property type="match status" value="1"/>
</dbReference>
<dbReference type="AlphaFoldDB" id="A0A8C1NV39"/>
<proteinExistence type="inferred from homology"/>
<evidence type="ECO:0000256" key="1">
    <source>
        <dbReference type="ARBA" id="ARBA00001946"/>
    </source>
</evidence>
<dbReference type="GO" id="GO:0046872">
    <property type="term" value="F:metal ion binding"/>
    <property type="evidence" value="ECO:0007669"/>
    <property type="project" value="UniProtKB-KW"/>
</dbReference>
<keyword evidence="6 16" id="KW-0808">Transferase</keyword>
<reference evidence="19" key="2">
    <citation type="submission" date="2025-09" db="UniProtKB">
        <authorList>
            <consortium name="Ensembl"/>
        </authorList>
    </citation>
    <scope>IDENTIFICATION</scope>
</reference>
<keyword evidence="14" id="KW-0325">Glycoprotein</keyword>
<evidence type="ECO:0000256" key="2">
    <source>
        <dbReference type="ARBA" id="ARBA00004679"/>
    </source>
</evidence>
<feature type="binding site" description="in other chain" evidence="16">
    <location>
        <begin position="514"/>
        <end position="518"/>
    </location>
    <ligand>
        <name>beta-D-fructose 2,6-bisphosphate</name>
        <dbReference type="ChEBI" id="CHEBI:58579"/>
        <note>allosteric activator; ligand shared between dimeric partners</note>
    </ligand>
</feature>
<dbReference type="GO" id="GO:0005945">
    <property type="term" value="C:6-phosphofructokinase complex"/>
    <property type="evidence" value="ECO:0007669"/>
    <property type="project" value="TreeGrafter"/>
</dbReference>
<dbReference type="UniPathway" id="UPA00109">
    <property type="reaction ID" value="UER00182"/>
</dbReference>
<keyword evidence="4 16" id="KW-0021">Allosteric enzyme</keyword>
<feature type="binding site" description="in other chain" evidence="16">
    <location>
        <begin position="299"/>
        <end position="302"/>
    </location>
    <ligand>
        <name>substrate</name>
        <note>ligand shared between dimeric partners</note>
    </ligand>
</feature>
<evidence type="ECO:0000256" key="16">
    <source>
        <dbReference type="HAMAP-Rule" id="MF_03184"/>
    </source>
</evidence>
<keyword evidence="7 16" id="KW-0479">Metal-binding</keyword>
<comment type="catalytic activity">
    <reaction evidence="15 16 17">
        <text>beta-D-fructose 6-phosphate + ATP = beta-D-fructose 1,6-bisphosphate + ADP + H(+)</text>
        <dbReference type="Rhea" id="RHEA:16109"/>
        <dbReference type="ChEBI" id="CHEBI:15378"/>
        <dbReference type="ChEBI" id="CHEBI:30616"/>
        <dbReference type="ChEBI" id="CHEBI:32966"/>
        <dbReference type="ChEBI" id="CHEBI:57634"/>
        <dbReference type="ChEBI" id="CHEBI:456216"/>
        <dbReference type="EC" id="2.7.1.11"/>
    </reaction>
</comment>
<feature type="domain" description="Phosphofructokinase" evidence="18">
    <location>
        <begin position="388"/>
        <end position="692"/>
    </location>
</feature>
<evidence type="ECO:0000256" key="13">
    <source>
        <dbReference type="ARBA" id="ARBA00023152"/>
    </source>
</evidence>
<comment type="caution">
    <text evidence="16">Lacks conserved residue(s) required for the propagation of feature annotation.</text>
</comment>
<sequence>MAQTDKKFFENLTGAGKAIAVLTSGGDAQGMNAAVRAVVRMGIYVGAKVYFVHEGYQGMVDGGDNIKEATWESVSSMLQMGGTVIGSARCKDFRTREGRLKAAHNLVQRGITNLCVIGGDGSLTGANLFREEWSGLLAELVQQGLIDEEASQKYSALHIVGMVGSIDNDFCGTDMTIGTDSALHRIIEVVDAIMTTAQSHQRTFVLEVMGRHCGYLALVSALACGADWVLIPEMPPEDGWEEKMCQKLSATRSRGSRLNIIIVAEGAIDRHGKAITSSIVKDLVVQRLGFDTRVTILGHVQRGGTPSAFDRILASRMGVEAVLALLETTANTAACVVSLCGNQSVRLPLMECVQMVRLRQMSFENNLKTYKLLAHRKPESELPHSNFNVAVLNVGAPAAGMNAAVRSAVRVGISEGHKMFAVSDGFEGFYKGQIKEIKWADVGGWTGQGGSLLGTKRTLPAKHIDKIAEQMRKYNINALLMIGGFEAILGIMELLAARGTYEELCVPMVMVPATVSNNVPGSDLSIGADTALNAITDTCDRIKQSASGTKRRVFIIETMGGYCGYLASVGGLAAGADAAYIFEEPFDIRDLQSNVEHLTEKMKTGIQRGLVLRASGGLSLTQPVCLCLCSCRNENSNENYTTDFIYQLYSEEGRGVFDCRKNVLGHMQQGGAPSPFDRNFGTKIAAKAMQWITKKLNESYRKGMKDNKDSACLLGMRRRAMVFQPVVQLKDETDFVHRIPKEQWWLKLRPLMKILAKYKTSYDISDSGQLEHVVLRRPKESEAMAAI</sequence>
<comment type="cofactor">
    <cofactor evidence="1 16">
        <name>Mg(2+)</name>
        <dbReference type="ChEBI" id="CHEBI:18420"/>
    </cofactor>
</comment>
<comment type="subcellular location">
    <subcellularLocation>
        <location evidence="16">Cytoplasm</location>
    </subcellularLocation>
</comment>
<dbReference type="GO" id="GO:0005524">
    <property type="term" value="F:ATP binding"/>
    <property type="evidence" value="ECO:0007669"/>
    <property type="project" value="UniProtKB-KW"/>
</dbReference>
<feature type="binding site" description="in other chain" evidence="16">
    <location>
        <begin position="666"/>
        <end position="669"/>
    </location>
    <ligand>
        <name>beta-D-fructose 2,6-bisphosphate</name>
        <dbReference type="ChEBI" id="CHEBI:58579"/>
        <note>allosteric activator; ligand shared between dimeric partners</note>
    </ligand>
</feature>
<dbReference type="InterPro" id="IPR041914">
    <property type="entry name" value="PFK_vert-type"/>
</dbReference>
<feature type="binding site" evidence="16">
    <location>
        <position position="293"/>
    </location>
    <ligand>
        <name>substrate</name>
        <note>ligand shared between dimeric partners</note>
    </ligand>
</feature>
<dbReference type="GO" id="GO:0006002">
    <property type="term" value="P:fructose 6-phosphate metabolic process"/>
    <property type="evidence" value="ECO:0007669"/>
    <property type="project" value="InterPro"/>
</dbReference>
<feature type="binding site" evidence="16">
    <location>
        <position position="120"/>
    </location>
    <ligand>
        <name>Mg(2+)</name>
        <dbReference type="ChEBI" id="CHEBI:18420"/>
        <note>catalytic</note>
    </ligand>
</feature>
<feature type="binding site" evidence="16">
    <location>
        <begin position="119"/>
        <end position="122"/>
    </location>
    <ligand>
        <name>ATP</name>
        <dbReference type="ChEBI" id="CHEBI:30616"/>
    </ligand>
</feature>
<keyword evidence="20" id="KW-1185">Reference proteome</keyword>
<dbReference type="Gene3D" id="3.40.50.450">
    <property type="match status" value="2"/>
</dbReference>
<dbReference type="InterPro" id="IPR035966">
    <property type="entry name" value="PKF_sf"/>
</dbReference>
<dbReference type="GO" id="GO:0061621">
    <property type="term" value="P:canonical glycolysis"/>
    <property type="evidence" value="ECO:0007669"/>
    <property type="project" value="TreeGrafter"/>
</dbReference>
<feature type="binding site" description="in other chain" evidence="16">
    <location>
        <begin position="209"/>
        <end position="211"/>
    </location>
    <ligand>
        <name>substrate</name>
        <note>ligand shared between dimeric partners</note>
    </ligand>
</feature>
<dbReference type="Ensembl" id="ENSCCRT00010106769.1">
    <property type="protein sequence ID" value="ENSCCRP00010096275.1"/>
    <property type="gene ID" value="ENSCCRG00010030891.1"/>
</dbReference>
<feature type="binding site" evidence="16">
    <location>
        <position position="202"/>
    </location>
    <ligand>
        <name>substrate</name>
        <note>ligand shared between dimeric partners</note>
    </ligand>
</feature>
<keyword evidence="10 16" id="KW-0067">ATP-binding</keyword>
<dbReference type="Proteomes" id="UP000694427">
    <property type="component" value="Unplaced"/>
</dbReference>
<evidence type="ECO:0000256" key="17">
    <source>
        <dbReference type="PIRNR" id="PIRNR000533"/>
    </source>
</evidence>
<comment type="function">
    <text evidence="16">Catalyzes the phosphorylation of D-fructose 6-phosphate to fructose 1,6-bisphosphate by ATP, the first committing step of glycolysis.</text>
</comment>
<organism evidence="19 20">
    <name type="scientific">Cyprinus carpio</name>
    <name type="common">Common carp</name>
    <dbReference type="NCBI Taxonomy" id="7962"/>
    <lineage>
        <taxon>Eukaryota</taxon>
        <taxon>Metazoa</taxon>
        <taxon>Chordata</taxon>
        <taxon>Craniata</taxon>
        <taxon>Vertebrata</taxon>
        <taxon>Euteleostomi</taxon>
        <taxon>Actinopterygii</taxon>
        <taxon>Neopterygii</taxon>
        <taxon>Teleostei</taxon>
        <taxon>Ostariophysi</taxon>
        <taxon>Cypriniformes</taxon>
        <taxon>Cyprinidae</taxon>
        <taxon>Cyprininae</taxon>
        <taxon>Cyprinus</taxon>
    </lineage>
</organism>
<feature type="active site" description="Proton acceptor" evidence="16">
    <location>
        <position position="167"/>
    </location>
</feature>
<feature type="binding site" description="in other chain" evidence="16">
    <location>
        <position position="738"/>
    </location>
    <ligand>
        <name>beta-D-fructose 2,6-bisphosphate</name>
        <dbReference type="ChEBI" id="CHEBI:58579"/>
        <note>allosteric activator; ligand shared between dimeric partners</note>
    </ligand>
</feature>
<dbReference type="FunFam" id="3.40.50.450:FF:000043">
    <property type="entry name" value="ATP-dependent 6-phosphofructokinase, platelet type"/>
    <property type="match status" value="1"/>
</dbReference>
<dbReference type="HAMAP" id="MF_03184">
    <property type="entry name" value="Phosphofructokinase_I_E"/>
    <property type="match status" value="1"/>
</dbReference>
<keyword evidence="8 16" id="KW-0547">Nucleotide-binding</keyword>
<evidence type="ECO:0000256" key="15">
    <source>
        <dbReference type="ARBA" id="ARBA00048070"/>
    </source>
</evidence>
<dbReference type="InterPro" id="IPR015912">
    <property type="entry name" value="Phosphofructokinase_CS"/>
</dbReference>
<dbReference type="GO" id="GO:0048029">
    <property type="term" value="F:monosaccharide binding"/>
    <property type="evidence" value="ECO:0007669"/>
    <property type="project" value="TreeGrafter"/>
</dbReference>
<feature type="binding site" description="in other chain" evidence="16">
    <location>
        <begin position="165"/>
        <end position="167"/>
    </location>
    <ligand>
        <name>substrate</name>
        <note>ligand shared between dimeric partners</note>
    </ligand>
</feature>
<evidence type="ECO:0000313" key="20">
    <source>
        <dbReference type="Proteomes" id="UP000694427"/>
    </source>
</evidence>
<dbReference type="GO" id="GO:0042802">
    <property type="term" value="F:identical protein binding"/>
    <property type="evidence" value="ECO:0007669"/>
    <property type="project" value="TreeGrafter"/>
</dbReference>
<feature type="binding site" evidence="16">
    <location>
        <position position="26"/>
    </location>
    <ligand>
        <name>ATP</name>
        <dbReference type="ChEBI" id="CHEBI:30616"/>
    </ligand>
</feature>
<evidence type="ECO:0000256" key="11">
    <source>
        <dbReference type="ARBA" id="ARBA00022842"/>
    </source>
</evidence>
<feature type="region of interest" description="C-terminal regulatory PFK domain 2" evidence="16">
    <location>
        <begin position="388"/>
        <end position="787"/>
    </location>
</feature>
<dbReference type="PANTHER" id="PTHR13697:SF5">
    <property type="entry name" value="ATP-DEPENDENT 6-PHOSPHOFRUCTOKINASE, PLATELET TYPE"/>
    <property type="match status" value="1"/>
</dbReference>
<name>A0A8C1NV39_CYPCA</name>
<evidence type="ECO:0000259" key="18">
    <source>
        <dbReference type="Pfam" id="PF00365"/>
    </source>
</evidence>
<dbReference type="GO" id="GO:0070095">
    <property type="term" value="F:fructose-6-phosphate binding"/>
    <property type="evidence" value="ECO:0007669"/>
    <property type="project" value="TreeGrafter"/>
</dbReference>
<dbReference type="FunFam" id="3.40.50.460:FF:000008">
    <property type="entry name" value="ATP-dependent 6-phosphofructokinase"/>
    <property type="match status" value="1"/>
</dbReference>
<evidence type="ECO:0000256" key="6">
    <source>
        <dbReference type="ARBA" id="ARBA00022679"/>
    </source>
</evidence>
<dbReference type="GO" id="GO:0016208">
    <property type="term" value="F:AMP binding"/>
    <property type="evidence" value="ECO:0007669"/>
    <property type="project" value="TreeGrafter"/>
</dbReference>
<comment type="subunit">
    <text evidence="16">Homo- and heterotetramers.</text>
</comment>
<dbReference type="Gene3D" id="3.40.50.460">
    <property type="entry name" value="Phosphofructokinase domain"/>
    <property type="match status" value="2"/>
</dbReference>
<reference evidence="19" key="1">
    <citation type="submission" date="2025-08" db="UniProtKB">
        <authorList>
            <consortium name="Ensembl"/>
        </authorList>
    </citation>
    <scope>IDENTIFICATION</scope>
</reference>
<comment type="activity regulation">
    <text evidence="16">Allosterically activated by ADP, AMP, or fructose 2,6-bisphosphate, and allosterically inhibited by ATP or citrate.</text>
</comment>
<evidence type="ECO:0000256" key="4">
    <source>
        <dbReference type="ARBA" id="ARBA00022533"/>
    </source>
</evidence>
<evidence type="ECO:0000256" key="8">
    <source>
        <dbReference type="ARBA" id="ARBA00022741"/>
    </source>
</evidence>
<keyword evidence="11 16" id="KW-0460">Magnesium</keyword>
<feature type="binding site" description="in other chain" evidence="16">
    <location>
        <begin position="559"/>
        <end position="561"/>
    </location>
    <ligand>
        <name>beta-D-fructose 2,6-bisphosphate</name>
        <dbReference type="ChEBI" id="CHEBI:58579"/>
        <note>allosteric activator; ligand shared between dimeric partners</note>
    </ligand>
</feature>
<dbReference type="InterPro" id="IPR009161">
    <property type="entry name" value="6-Pfructokinase_euk"/>
</dbReference>
<feature type="domain" description="Phosphofructokinase" evidence="18">
    <location>
        <begin position="19"/>
        <end position="324"/>
    </location>
</feature>
<dbReference type="InterPro" id="IPR000023">
    <property type="entry name" value="Phosphofructokinase_dom"/>
</dbReference>
<dbReference type="GO" id="GO:0030388">
    <property type="term" value="P:fructose 1,6-bisphosphate metabolic process"/>
    <property type="evidence" value="ECO:0007669"/>
    <property type="project" value="TreeGrafter"/>
</dbReference>
<comment type="similarity">
    <text evidence="17">Belongs to the phosphofructokinase type A (PFKA) family. ATP-dependent PFK group I subfamily. Eukaryotic two domain clade "E" sub-subfamily.</text>
</comment>
<keyword evidence="5" id="KW-0597">Phosphoprotein</keyword>
<dbReference type="InterPro" id="IPR022953">
    <property type="entry name" value="ATP_PFK"/>
</dbReference>
<comment type="similarity">
    <text evidence="16">Belongs to the phosphofructokinase type A (PFKA) family. ATP-dependent PFK group I subfamily. Eukaryotic two domain clade 'E' sub-subfamily.</text>
</comment>
<keyword evidence="12" id="KW-0007">Acetylation</keyword>
<evidence type="ECO:0000256" key="10">
    <source>
        <dbReference type="ARBA" id="ARBA00022840"/>
    </source>
</evidence>
<feature type="region of interest" description="N-terminal catalytic PFK domain 1" evidence="16">
    <location>
        <begin position="1"/>
        <end position="375"/>
    </location>
</feature>